<proteinExistence type="predicted"/>
<feature type="signal peptide" evidence="1">
    <location>
        <begin position="1"/>
        <end position="25"/>
    </location>
</feature>
<dbReference type="AlphaFoldDB" id="A0A927B6N9"/>
<organism evidence="3 4">
    <name type="scientific">Spirosoma validum</name>
    <dbReference type="NCBI Taxonomy" id="2771355"/>
    <lineage>
        <taxon>Bacteria</taxon>
        <taxon>Pseudomonadati</taxon>
        <taxon>Bacteroidota</taxon>
        <taxon>Cytophagia</taxon>
        <taxon>Cytophagales</taxon>
        <taxon>Cytophagaceae</taxon>
        <taxon>Spirosoma</taxon>
    </lineage>
</organism>
<dbReference type="EMBL" id="JACXAA010000014">
    <property type="protein sequence ID" value="MBD2756709.1"/>
    <property type="molecule type" value="Genomic_DNA"/>
</dbReference>
<accession>A0A927B6N9</accession>
<dbReference type="InterPro" id="IPR005175">
    <property type="entry name" value="PPC_dom"/>
</dbReference>
<evidence type="ECO:0000259" key="2">
    <source>
        <dbReference type="PROSITE" id="PS51742"/>
    </source>
</evidence>
<dbReference type="PANTHER" id="PTHR34988:SF1">
    <property type="entry name" value="DNA-BINDING PROTEIN"/>
    <property type="match status" value="1"/>
</dbReference>
<keyword evidence="4" id="KW-1185">Reference proteome</keyword>
<comment type="caution">
    <text evidence="3">The sequence shown here is derived from an EMBL/GenBank/DDBJ whole genome shotgun (WGS) entry which is preliminary data.</text>
</comment>
<feature type="domain" description="PPC" evidence="2">
    <location>
        <begin position="49"/>
        <end position="187"/>
    </location>
</feature>
<dbReference type="GO" id="GO:0003677">
    <property type="term" value="F:DNA binding"/>
    <property type="evidence" value="ECO:0007669"/>
    <property type="project" value="UniProtKB-KW"/>
</dbReference>
<gene>
    <name evidence="3" type="ORF">IC230_27760</name>
</gene>
<evidence type="ECO:0000256" key="1">
    <source>
        <dbReference type="SAM" id="SignalP"/>
    </source>
</evidence>
<keyword evidence="3" id="KW-0238">DNA-binding</keyword>
<dbReference type="CDD" id="cd11378">
    <property type="entry name" value="DUF296"/>
    <property type="match status" value="1"/>
</dbReference>
<dbReference type="RefSeq" id="WP_191042335.1">
    <property type="nucleotide sequence ID" value="NZ_JACXAA010000014.1"/>
</dbReference>
<keyword evidence="1" id="KW-0732">Signal</keyword>
<dbReference type="Pfam" id="PF03479">
    <property type="entry name" value="PCC"/>
    <property type="match status" value="1"/>
</dbReference>
<dbReference type="SUPFAM" id="SSF117856">
    <property type="entry name" value="AF0104/ALDC/Ptd012-like"/>
    <property type="match status" value="1"/>
</dbReference>
<dbReference type="PANTHER" id="PTHR34988">
    <property type="entry name" value="PROTEIN, PUTATIVE-RELATED"/>
    <property type="match status" value="1"/>
</dbReference>
<dbReference type="Gene3D" id="3.30.1330.80">
    <property type="entry name" value="Hypothetical protein, similar to alpha- acetolactate decarboxylase, domain 2"/>
    <property type="match status" value="1"/>
</dbReference>
<name>A0A927B6N9_9BACT</name>
<evidence type="ECO:0000313" key="4">
    <source>
        <dbReference type="Proteomes" id="UP000653797"/>
    </source>
</evidence>
<dbReference type="PROSITE" id="PS51742">
    <property type="entry name" value="PPC"/>
    <property type="match status" value="1"/>
</dbReference>
<feature type="chain" id="PRO_5037573831" evidence="1">
    <location>
        <begin position="26"/>
        <end position="190"/>
    </location>
</feature>
<protein>
    <submittedName>
        <fullName evidence="3">DNA-binding protein</fullName>
    </submittedName>
</protein>
<dbReference type="Proteomes" id="UP000653797">
    <property type="component" value="Unassembled WGS sequence"/>
</dbReference>
<sequence length="190" mass="20395">MQASLFRSIAVSALLIISSGSIARAQEYVPPIKPAPTGKSPGVKVKLLSTNGQTKTYAVIFSKGDEVVSGLTEFAQKYKVKSAHYTGIGDAMSAKVGWYDYGRKMFKVIPISKPSEVTSLIGDIAVFNGKPVAHTHINVATEDGITHGGHLLELIIGPTLEVIVTVEPTPMYKRLNQEFNAGIIDPALEK</sequence>
<reference evidence="3" key="1">
    <citation type="submission" date="2020-09" db="EMBL/GenBank/DDBJ databases">
        <authorList>
            <person name="Kim M.K."/>
        </authorList>
    </citation>
    <scope>NUCLEOTIDE SEQUENCE</scope>
    <source>
        <strain evidence="3">BT704</strain>
    </source>
</reference>
<evidence type="ECO:0000313" key="3">
    <source>
        <dbReference type="EMBL" id="MBD2756709.1"/>
    </source>
</evidence>